<feature type="domain" description="AAA+ ATPase" evidence="12">
    <location>
        <begin position="178"/>
        <end position="333"/>
    </location>
</feature>
<accession>A0A485MBS0</accession>
<keyword evidence="5" id="KW-0347">Helicase</keyword>
<dbReference type="AlphaFoldDB" id="A0A485MBS0"/>
<dbReference type="CDD" id="cd18809">
    <property type="entry name" value="SF1_C_RecD"/>
    <property type="match status" value="1"/>
</dbReference>
<keyword evidence="3" id="KW-0227">DNA damage</keyword>
<dbReference type="InterPro" id="IPR027785">
    <property type="entry name" value="UvrD-like_helicase_C"/>
</dbReference>
<evidence type="ECO:0000256" key="9">
    <source>
        <dbReference type="ARBA" id="ARBA00023204"/>
    </source>
</evidence>
<dbReference type="CDD" id="cd17933">
    <property type="entry name" value="DEXSc_RecD-like"/>
    <property type="match status" value="1"/>
</dbReference>
<dbReference type="SMART" id="SM00382">
    <property type="entry name" value="AAA"/>
    <property type="match status" value="1"/>
</dbReference>
<evidence type="ECO:0000259" key="12">
    <source>
        <dbReference type="SMART" id="SM00382"/>
    </source>
</evidence>
<dbReference type="InterPro" id="IPR050534">
    <property type="entry name" value="Coronavir_polyprotein_1ab"/>
</dbReference>
<dbReference type="EC" id="3.1.11.5" evidence="13"/>
<protein>
    <submittedName>
        <fullName evidence="13">Exonuclease V (RecBCD complex), alpha chain</fullName>
        <ecNumber evidence="13">3.1.11.5</ecNumber>
    </submittedName>
</protein>
<name>A0A485MBS0_9ZZZZ</name>
<dbReference type="GO" id="GO:0005524">
    <property type="term" value="F:ATP binding"/>
    <property type="evidence" value="ECO:0007669"/>
    <property type="project" value="UniProtKB-KW"/>
</dbReference>
<dbReference type="HAMAP" id="MF_01487">
    <property type="entry name" value="RecD"/>
    <property type="match status" value="1"/>
</dbReference>
<evidence type="ECO:0000256" key="2">
    <source>
        <dbReference type="ARBA" id="ARBA00022741"/>
    </source>
</evidence>
<dbReference type="GO" id="GO:0017116">
    <property type="term" value="F:single-stranded DNA helicase activity"/>
    <property type="evidence" value="ECO:0007669"/>
    <property type="project" value="TreeGrafter"/>
</dbReference>
<gene>
    <name evidence="13" type="primary">recD</name>
    <name evidence="13" type="ORF">SCFA_830011</name>
</gene>
<keyword evidence="8" id="KW-0238">DNA-binding</keyword>
<evidence type="ECO:0000256" key="8">
    <source>
        <dbReference type="ARBA" id="ARBA00023125"/>
    </source>
</evidence>
<organism evidence="13">
    <name type="scientific">anaerobic digester metagenome</name>
    <dbReference type="NCBI Taxonomy" id="1263854"/>
    <lineage>
        <taxon>unclassified sequences</taxon>
        <taxon>metagenomes</taxon>
        <taxon>ecological metagenomes</taxon>
    </lineage>
</organism>
<keyword evidence="1" id="KW-0540">Nuclease</keyword>
<sequence length="630" mass="68569">MSAWDPGPYLKPVDNRGLNGEAAYFARIDLHFARLMEQLSQAQNQGVSVAAALVSRYTRQGHICIDLASHAGRVLEDETTGRRIECPPLEEWRKALVSSPVVGSPGEYRPLILDSASRLYLWRYWNHERLLAEKLLELGRQSVPLDIGAIRSRLGLHFSGQASGGIDWQKVAVLMGLKGALCIITGGPGTGKTTVVTHILAMLAHLDPKIRVALTAPTGKAAQRIDESLGRTMRSLQEAGVELAMPALRASTIHRLLGVIPGRARVRHSAENPLPHDVVVVDEASMASLSLMARLVQALKPGARLILVGDRDQLSSVEPGHVLGDICDIGSGPCYSHKTCGLIREAAGYELAAGNPQGLQDCLVELKHTHRFGPESGIRQISEAVRAGDANLCVQRILRGEFSDVCMQEISSPKMLAGSLEQAALEGYGPCLRAAGVEERFDLFAGFRVLCALREGPFGIEAINRLIEEILSRKGLIRAGSLHYHGRPVLVTSNDYTVKLFNGDIGFILADELDGELRAFFPGPDGTVRRISLARLPEHETAFAMTVHKSQGSEFSRVVLVLPPRESPVLTRELVYTGITRASRWLDIWAGPDIFAAAVRRRTERMSGLNDLLKDRGPGGNSGDSSLRRP</sequence>
<proteinExistence type="inferred from homology"/>
<keyword evidence="6 13" id="KW-0269">Exonuclease</keyword>
<dbReference type="Pfam" id="PF13538">
    <property type="entry name" value="UvrD_C_2"/>
    <property type="match status" value="1"/>
</dbReference>
<dbReference type="GO" id="GO:0006302">
    <property type="term" value="P:double-strand break repair"/>
    <property type="evidence" value="ECO:0007669"/>
    <property type="project" value="InterPro"/>
</dbReference>
<dbReference type="PANTHER" id="PTHR43788:SF6">
    <property type="entry name" value="DNA HELICASE B"/>
    <property type="match status" value="1"/>
</dbReference>
<dbReference type="EMBL" id="CAADRM010000151">
    <property type="protein sequence ID" value="VFU18448.1"/>
    <property type="molecule type" value="Genomic_DNA"/>
</dbReference>
<dbReference type="InterPro" id="IPR049550">
    <property type="entry name" value="RecD_N"/>
</dbReference>
<evidence type="ECO:0000313" key="13">
    <source>
        <dbReference type="EMBL" id="VFU18448.1"/>
    </source>
</evidence>
<dbReference type="GO" id="GO:0006310">
    <property type="term" value="P:DNA recombination"/>
    <property type="evidence" value="ECO:0007669"/>
    <property type="project" value="InterPro"/>
</dbReference>
<dbReference type="Gene3D" id="1.10.10.1020">
    <property type="entry name" value="RecBCD complex, subunit RecD, N-terminal domain"/>
    <property type="match status" value="1"/>
</dbReference>
<dbReference type="GO" id="GO:0008854">
    <property type="term" value="F:exodeoxyribonuclease V activity"/>
    <property type="evidence" value="ECO:0007669"/>
    <property type="project" value="UniProtKB-EC"/>
</dbReference>
<dbReference type="GO" id="GO:0003677">
    <property type="term" value="F:DNA binding"/>
    <property type="evidence" value="ECO:0007669"/>
    <property type="project" value="UniProtKB-KW"/>
</dbReference>
<evidence type="ECO:0000256" key="6">
    <source>
        <dbReference type="ARBA" id="ARBA00022839"/>
    </source>
</evidence>
<dbReference type="InterPro" id="IPR041851">
    <property type="entry name" value="RecD_N_sf"/>
</dbReference>
<feature type="region of interest" description="Disordered" evidence="11">
    <location>
        <begin position="610"/>
        <end position="630"/>
    </location>
</feature>
<evidence type="ECO:0000256" key="1">
    <source>
        <dbReference type="ARBA" id="ARBA00022722"/>
    </source>
</evidence>
<dbReference type="PANTHER" id="PTHR43788">
    <property type="entry name" value="DNA2/NAM7 HELICASE FAMILY MEMBER"/>
    <property type="match status" value="1"/>
</dbReference>
<dbReference type="InterPro" id="IPR003593">
    <property type="entry name" value="AAA+_ATPase"/>
</dbReference>
<dbReference type="Pfam" id="PF13245">
    <property type="entry name" value="AAA_19"/>
    <property type="match status" value="1"/>
</dbReference>
<dbReference type="InterPro" id="IPR027417">
    <property type="entry name" value="P-loop_NTPase"/>
</dbReference>
<dbReference type="InterPro" id="IPR006344">
    <property type="entry name" value="RecD"/>
</dbReference>
<dbReference type="SUPFAM" id="SSF52540">
    <property type="entry name" value="P-loop containing nucleoside triphosphate hydrolases"/>
    <property type="match status" value="2"/>
</dbReference>
<keyword evidence="9" id="KW-0234">DNA repair</keyword>
<dbReference type="NCBIfam" id="TIGR01447">
    <property type="entry name" value="recD"/>
    <property type="match status" value="1"/>
</dbReference>
<evidence type="ECO:0000256" key="5">
    <source>
        <dbReference type="ARBA" id="ARBA00022806"/>
    </source>
</evidence>
<dbReference type="Gene3D" id="3.40.50.300">
    <property type="entry name" value="P-loop containing nucleotide triphosphate hydrolases"/>
    <property type="match status" value="3"/>
</dbReference>
<evidence type="ECO:0000256" key="11">
    <source>
        <dbReference type="SAM" id="MobiDB-lite"/>
    </source>
</evidence>
<keyword evidence="2" id="KW-0547">Nucleotide-binding</keyword>
<dbReference type="GO" id="GO:0009338">
    <property type="term" value="C:exodeoxyribonuclease V complex"/>
    <property type="evidence" value="ECO:0007669"/>
    <property type="project" value="InterPro"/>
</dbReference>
<reference evidence="13" key="1">
    <citation type="submission" date="2019-03" db="EMBL/GenBank/DDBJ databases">
        <authorList>
            <person name="Hao L."/>
        </authorList>
    </citation>
    <scope>NUCLEOTIDE SEQUENCE</scope>
</reference>
<keyword evidence="4 13" id="KW-0378">Hydrolase</keyword>
<keyword evidence="10" id="KW-0413">Isomerase</keyword>
<keyword evidence="7" id="KW-0067">ATP-binding</keyword>
<evidence type="ECO:0000256" key="3">
    <source>
        <dbReference type="ARBA" id="ARBA00022763"/>
    </source>
</evidence>
<evidence type="ECO:0000256" key="7">
    <source>
        <dbReference type="ARBA" id="ARBA00022840"/>
    </source>
</evidence>
<dbReference type="Pfam" id="PF21185">
    <property type="entry name" value="RecD_N"/>
    <property type="match status" value="1"/>
</dbReference>
<evidence type="ECO:0000256" key="4">
    <source>
        <dbReference type="ARBA" id="ARBA00022801"/>
    </source>
</evidence>
<evidence type="ECO:0000256" key="10">
    <source>
        <dbReference type="ARBA" id="ARBA00023235"/>
    </source>
</evidence>